<gene>
    <name evidence="2" type="ORF">JEQ47_06675</name>
</gene>
<proteinExistence type="predicted"/>
<keyword evidence="1" id="KW-0732">Signal</keyword>
<dbReference type="RefSeq" id="WP_198875566.1">
    <property type="nucleotide sequence ID" value="NZ_JAEKMH010000001.1"/>
</dbReference>
<reference evidence="2" key="1">
    <citation type="submission" date="2020-12" db="EMBL/GenBank/DDBJ databases">
        <title>Devosia sp. MSA67 isolated from Mo River.</title>
        <authorList>
            <person name="Ma F."/>
            <person name="Zi Z."/>
        </authorList>
    </citation>
    <scope>NUCLEOTIDE SEQUENCE</scope>
    <source>
        <strain evidence="2">MSA67</strain>
    </source>
</reference>
<dbReference type="AlphaFoldDB" id="A0A934MQI6"/>
<dbReference type="EMBL" id="JAEKMH010000001">
    <property type="protein sequence ID" value="MBJ3784399.1"/>
    <property type="molecule type" value="Genomic_DNA"/>
</dbReference>
<feature type="chain" id="PRO_5037458157" evidence="1">
    <location>
        <begin position="20"/>
        <end position="120"/>
    </location>
</feature>
<organism evidence="2 3">
    <name type="scientific">Devosia sediminis</name>
    <dbReference type="NCBI Taxonomy" id="2798801"/>
    <lineage>
        <taxon>Bacteria</taxon>
        <taxon>Pseudomonadati</taxon>
        <taxon>Pseudomonadota</taxon>
        <taxon>Alphaproteobacteria</taxon>
        <taxon>Hyphomicrobiales</taxon>
        <taxon>Devosiaceae</taxon>
        <taxon>Devosia</taxon>
    </lineage>
</organism>
<keyword evidence="3" id="KW-1185">Reference proteome</keyword>
<dbReference type="Proteomes" id="UP000602124">
    <property type="component" value="Unassembled WGS sequence"/>
</dbReference>
<sequence>MHRIIVAALLSLMVSPAVAQPMDDFDCVSDLEGPDTPAGTMRVSGDSTFAWLDPATATPGEFYSFELFDERVNFDPAFAEHIAPGSQLIEASYFQDAATFEAVLFIPDKPVVLVSCSYIF</sequence>
<evidence type="ECO:0000256" key="1">
    <source>
        <dbReference type="SAM" id="SignalP"/>
    </source>
</evidence>
<feature type="signal peptide" evidence="1">
    <location>
        <begin position="1"/>
        <end position="19"/>
    </location>
</feature>
<evidence type="ECO:0000313" key="2">
    <source>
        <dbReference type="EMBL" id="MBJ3784399.1"/>
    </source>
</evidence>
<protein>
    <submittedName>
        <fullName evidence="2">Uncharacterized protein</fullName>
    </submittedName>
</protein>
<accession>A0A934MQI6</accession>
<name>A0A934MQI6_9HYPH</name>
<comment type="caution">
    <text evidence="2">The sequence shown here is derived from an EMBL/GenBank/DDBJ whole genome shotgun (WGS) entry which is preliminary data.</text>
</comment>
<evidence type="ECO:0000313" key="3">
    <source>
        <dbReference type="Proteomes" id="UP000602124"/>
    </source>
</evidence>